<sequence length="218" mass="24755">MEGNLGFYTRKEEIANVITHAVGTLLSVAALVLLIVFAHHKGDEWYVISYTIYGISLLILYLESTLYHSIINIKIKKLFRIFDHASIYLLIAGTYTPFTLTVLRPTIGWYIFGIIWALAIIGIIMKVFWTGKFNVLSTVIYIVMGWLIVFAMKRLLMLLPTAGIVLLFAGGIIYTAGAMLYLFERIPYNHAIWHLFVMGGSVCHFLCILLYLFPNGHI</sequence>
<dbReference type="OrthoDB" id="9813689at2"/>
<dbReference type="GeneID" id="29419645"/>
<feature type="transmembrane region" description="Helical" evidence="7">
    <location>
        <begin position="21"/>
        <end position="39"/>
    </location>
</feature>
<evidence type="ECO:0000313" key="9">
    <source>
        <dbReference type="Proteomes" id="UP000019482"/>
    </source>
</evidence>
<dbReference type="RefSeq" id="WP_017752794.1">
    <property type="nucleotide sequence ID" value="NZ_CBXI010000008.1"/>
</dbReference>
<feature type="transmembrane region" description="Helical" evidence="7">
    <location>
        <begin position="45"/>
        <end position="64"/>
    </location>
</feature>
<feature type="binding site" evidence="6">
    <location>
        <position position="190"/>
    </location>
    <ligand>
        <name>Zn(2+)</name>
        <dbReference type="ChEBI" id="CHEBI:29105"/>
    </ligand>
</feature>
<dbReference type="GO" id="GO:0140911">
    <property type="term" value="F:pore-forming activity"/>
    <property type="evidence" value="ECO:0007669"/>
    <property type="project" value="InterPro"/>
</dbReference>
<dbReference type="Pfam" id="PF03006">
    <property type="entry name" value="HlyIII"/>
    <property type="match status" value="1"/>
</dbReference>
<gene>
    <name evidence="8" type="ORF">CTDIVETGP_0791</name>
</gene>
<feature type="transmembrane region" description="Helical" evidence="7">
    <location>
        <begin position="85"/>
        <end position="103"/>
    </location>
</feature>
<dbReference type="InterPro" id="IPR005744">
    <property type="entry name" value="Hy-lIII"/>
</dbReference>
<accession>W6N3Q0</accession>
<dbReference type="EMBL" id="CBXI010000008">
    <property type="protein sequence ID" value="CDL90721.1"/>
    <property type="molecule type" value="Genomic_DNA"/>
</dbReference>
<evidence type="ECO:0000256" key="2">
    <source>
        <dbReference type="ARBA" id="ARBA00008488"/>
    </source>
</evidence>
<dbReference type="GO" id="GO:0046872">
    <property type="term" value="F:metal ion binding"/>
    <property type="evidence" value="ECO:0007669"/>
    <property type="project" value="UniProtKB-KW"/>
</dbReference>
<feature type="transmembrane region" description="Helical" evidence="7">
    <location>
        <begin position="109"/>
        <end position="128"/>
    </location>
</feature>
<organism evidence="8 9">
    <name type="scientific">Clostridium tyrobutyricum DIVETGP</name>
    <dbReference type="NCBI Taxonomy" id="1408889"/>
    <lineage>
        <taxon>Bacteria</taxon>
        <taxon>Bacillati</taxon>
        <taxon>Bacillota</taxon>
        <taxon>Clostridia</taxon>
        <taxon>Eubacteriales</taxon>
        <taxon>Clostridiaceae</taxon>
        <taxon>Clostridium</taxon>
    </lineage>
</organism>
<keyword evidence="9" id="KW-1185">Reference proteome</keyword>
<dbReference type="GO" id="GO:0012505">
    <property type="term" value="C:endomembrane system"/>
    <property type="evidence" value="ECO:0007669"/>
    <property type="project" value="UniProtKB-SubCell"/>
</dbReference>
<dbReference type="AlphaFoldDB" id="W6N3Q0"/>
<evidence type="ECO:0000256" key="7">
    <source>
        <dbReference type="SAM" id="Phobius"/>
    </source>
</evidence>
<dbReference type="InterPro" id="IPR004254">
    <property type="entry name" value="AdipoR/HlyIII-related"/>
</dbReference>
<evidence type="ECO:0000313" key="8">
    <source>
        <dbReference type="EMBL" id="CDL90721.1"/>
    </source>
</evidence>
<protein>
    <submittedName>
        <fullName evidence="8">Predicted membrane protein, hemolysin III homolog</fullName>
    </submittedName>
</protein>
<feature type="binding site" evidence="6">
    <location>
        <position position="194"/>
    </location>
    <ligand>
        <name>Zn(2+)</name>
        <dbReference type="ChEBI" id="CHEBI:29105"/>
    </ligand>
</feature>
<feature type="transmembrane region" description="Helical" evidence="7">
    <location>
        <begin position="158"/>
        <end position="183"/>
    </location>
</feature>
<reference evidence="8 9" key="1">
    <citation type="journal article" date="2015" name="Genome Announc.">
        <title>Draft Genome Sequence of Clostridium tyrobutyricum Strain DIVETGP, Isolated from Cow's Milk for Grana Padano Production.</title>
        <authorList>
            <person name="Soggiu A."/>
            <person name="Piras C."/>
            <person name="Gaiarsa S."/>
            <person name="Sassera D."/>
            <person name="Roncada P."/>
            <person name="Bendixen E."/>
            <person name="Brasca M."/>
            <person name="Bonizzi L."/>
        </authorList>
    </citation>
    <scope>NUCLEOTIDE SEQUENCE [LARGE SCALE GENOMIC DNA]</scope>
    <source>
        <strain evidence="8 9">DIVETGP</strain>
    </source>
</reference>
<comment type="caution">
    <text evidence="8">The sequence shown here is derived from an EMBL/GenBank/DDBJ whole genome shotgun (WGS) entry which is preliminary data.</text>
</comment>
<evidence type="ECO:0000256" key="1">
    <source>
        <dbReference type="ARBA" id="ARBA00004127"/>
    </source>
</evidence>
<evidence type="ECO:0000256" key="3">
    <source>
        <dbReference type="ARBA" id="ARBA00022692"/>
    </source>
</evidence>
<comment type="subcellular location">
    <subcellularLocation>
        <location evidence="1">Endomembrane system</location>
        <topology evidence="1">Multi-pass membrane protein</topology>
    </subcellularLocation>
</comment>
<dbReference type="PANTHER" id="PTHR20855">
    <property type="entry name" value="ADIPOR/PROGESTIN RECEPTOR-RELATED"/>
    <property type="match status" value="1"/>
</dbReference>
<dbReference type="PANTHER" id="PTHR20855:SF129">
    <property type="entry name" value="HEMOLYSIN-3 HOMOLOG"/>
    <property type="match status" value="1"/>
</dbReference>
<feature type="transmembrane region" description="Helical" evidence="7">
    <location>
        <begin position="135"/>
        <end position="152"/>
    </location>
</feature>
<feature type="transmembrane region" description="Helical" evidence="7">
    <location>
        <begin position="195"/>
        <end position="213"/>
    </location>
</feature>
<name>W6N3Q0_CLOTY</name>
<keyword evidence="6" id="KW-0479">Metal-binding</keyword>
<evidence type="ECO:0000256" key="5">
    <source>
        <dbReference type="ARBA" id="ARBA00023136"/>
    </source>
</evidence>
<keyword evidence="6" id="KW-0862">Zinc</keyword>
<dbReference type="GO" id="GO:0016020">
    <property type="term" value="C:membrane"/>
    <property type="evidence" value="ECO:0007669"/>
    <property type="project" value="InterPro"/>
</dbReference>
<keyword evidence="3 7" id="KW-0812">Transmembrane</keyword>
<dbReference type="NCBIfam" id="TIGR01065">
    <property type="entry name" value="hlyIII"/>
    <property type="match status" value="1"/>
</dbReference>
<proteinExistence type="inferred from homology"/>
<keyword evidence="5 7" id="KW-0472">Membrane</keyword>
<comment type="similarity">
    <text evidence="2">Belongs to the UPF0073 (Hly-III) family.</text>
</comment>
<feature type="binding site" evidence="6">
    <location>
        <position position="68"/>
    </location>
    <ligand>
        <name>Zn(2+)</name>
        <dbReference type="ChEBI" id="CHEBI:29105"/>
    </ligand>
</feature>
<keyword evidence="4 7" id="KW-1133">Transmembrane helix</keyword>
<evidence type="ECO:0000256" key="6">
    <source>
        <dbReference type="PIRSR" id="PIRSR604254-1"/>
    </source>
</evidence>
<dbReference type="Proteomes" id="UP000019482">
    <property type="component" value="Unassembled WGS sequence"/>
</dbReference>
<evidence type="ECO:0000256" key="4">
    <source>
        <dbReference type="ARBA" id="ARBA00022989"/>
    </source>
</evidence>